<proteinExistence type="predicted"/>
<protein>
    <submittedName>
        <fullName evidence="2">Uncharacterized protein</fullName>
    </submittedName>
</protein>
<evidence type="ECO:0000313" key="3">
    <source>
        <dbReference type="Proteomes" id="UP001469553"/>
    </source>
</evidence>
<evidence type="ECO:0000256" key="1">
    <source>
        <dbReference type="SAM" id="MobiDB-lite"/>
    </source>
</evidence>
<dbReference type="EMBL" id="JAHRIP010010035">
    <property type="protein sequence ID" value="MEQ2283396.1"/>
    <property type="molecule type" value="Genomic_DNA"/>
</dbReference>
<name>A0ABV0XPQ3_9TELE</name>
<dbReference type="Proteomes" id="UP001469553">
    <property type="component" value="Unassembled WGS sequence"/>
</dbReference>
<reference evidence="2 3" key="1">
    <citation type="submission" date="2021-06" db="EMBL/GenBank/DDBJ databases">
        <authorList>
            <person name="Palmer J.M."/>
        </authorList>
    </citation>
    <scope>NUCLEOTIDE SEQUENCE [LARGE SCALE GENOMIC DNA]</scope>
    <source>
        <strain evidence="2 3">AS_MEX2019</strain>
        <tissue evidence="2">Muscle</tissue>
    </source>
</reference>
<feature type="compositionally biased region" description="Polar residues" evidence="1">
    <location>
        <begin position="1"/>
        <end position="23"/>
    </location>
</feature>
<organism evidence="2 3">
    <name type="scientific">Ameca splendens</name>
    <dbReference type="NCBI Taxonomy" id="208324"/>
    <lineage>
        <taxon>Eukaryota</taxon>
        <taxon>Metazoa</taxon>
        <taxon>Chordata</taxon>
        <taxon>Craniata</taxon>
        <taxon>Vertebrata</taxon>
        <taxon>Euteleostomi</taxon>
        <taxon>Actinopterygii</taxon>
        <taxon>Neopterygii</taxon>
        <taxon>Teleostei</taxon>
        <taxon>Neoteleostei</taxon>
        <taxon>Acanthomorphata</taxon>
        <taxon>Ovalentaria</taxon>
        <taxon>Atherinomorphae</taxon>
        <taxon>Cyprinodontiformes</taxon>
        <taxon>Goodeidae</taxon>
        <taxon>Ameca</taxon>
    </lineage>
</organism>
<keyword evidence="3" id="KW-1185">Reference proteome</keyword>
<evidence type="ECO:0000313" key="2">
    <source>
        <dbReference type="EMBL" id="MEQ2283396.1"/>
    </source>
</evidence>
<sequence>MADTTVKNQKLGQSPNLSETFLSQEMREPLGPVSHSESGKNASETSTAHSSMPQKNSQITKRCGPEQDMTVYITSCETSANVRAALSAVTVTENTVFNCKTANASTCYFFIIVFT</sequence>
<comment type="caution">
    <text evidence="2">The sequence shown here is derived from an EMBL/GenBank/DDBJ whole genome shotgun (WGS) entry which is preliminary data.</text>
</comment>
<feature type="region of interest" description="Disordered" evidence="1">
    <location>
        <begin position="1"/>
        <end position="63"/>
    </location>
</feature>
<gene>
    <name evidence="2" type="ORF">AMECASPLE_010772</name>
</gene>
<accession>A0ABV0XPQ3</accession>
<feature type="compositionally biased region" description="Polar residues" evidence="1">
    <location>
        <begin position="35"/>
        <end position="60"/>
    </location>
</feature>